<evidence type="ECO:0000256" key="1">
    <source>
        <dbReference type="ARBA" id="ARBA00004141"/>
    </source>
</evidence>
<keyword evidence="5 6" id="KW-0472">Membrane</keyword>
<dbReference type="AlphaFoldDB" id="A0A645BKA2"/>
<sequence>MVNLSTNPIPADSAAVLKKFAMEYNVANGFIAEEKSHSKEVGESWWTSNVSEPLGDFIKRNFGAENAGKEVHKLTGNSALVAVRLTKAPEEGEKIVLNTSFNKGDKSIFLAYGERIEFTSKNWNKPAYILVQADPKLTEEATASFKGASGNISFAWSMTFFILAGFFIAICLYHRFILPKPAADKAAKDVTASNIFKEFFATFASFFKKKQIWIAIAFMLLYRFPEAQLVKLISPFLLDPKEMGGLGLTTGEVGLVYGTIGILGLTLGGIIGGLVAAKGGLKKWLWPMAWSISLTCATFVYLSVFQPESLFVINLCVFIEQFGYGFGFTAYMLFMIYFADGEHKTAHYAICTAFMALGMMLPGMAAGWLQELIGYKHFFYWIMICCVTTIVVTAFIKVDPKFGRKEVAAE</sequence>
<dbReference type="PANTHER" id="PTHR12778">
    <property type="entry name" value="SOLUTE CARRIER FAMILY 33 ACETYL-COA TRANSPORTER -RELATED"/>
    <property type="match status" value="1"/>
</dbReference>
<dbReference type="PANTHER" id="PTHR12778:SF10">
    <property type="entry name" value="MAJOR FACILITATOR SUPERFAMILY DOMAIN-CONTAINING PROTEIN 3"/>
    <property type="match status" value="1"/>
</dbReference>
<dbReference type="InterPro" id="IPR036259">
    <property type="entry name" value="MFS_trans_sf"/>
</dbReference>
<feature type="transmembrane region" description="Helical" evidence="6">
    <location>
        <begin position="346"/>
        <end position="366"/>
    </location>
</feature>
<feature type="transmembrane region" description="Helical" evidence="6">
    <location>
        <begin position="254"/>
        <end position="277"/>
    </location>
</feature>
<organism evidence="7">
    <name type="scientific">bioreactor metagenome</name>
    <dbReference type="NCBI Taxonomy" id="1076179"/>
    <lineage>
        <taxon>unclassified sequences</taxon>
        <taxon>metagenomes</taxon>
        <taxon>ecological metagenomes</taxon>
    </lineage>
</organism>
<feature type="transmembrane region" description="Helical" evidence="6">
    <location>
        <begin position="310"/>
        <end position="334"/>
    </location>
</feature>
<evidence type="ECO:0000313" key="7">
    <source>
        <dbReference type="EMBL" id="MPM62214.1"/>
    </source>
</evidence>
<protein>
    <recommendedName>
        <fullName evidence="8">Major facilitator superfamily (MFS) profile domain-containing protein</fullName>
    </recommendedName>
</protein>
<dbReference type="Gene3D" id="1.20.1250.20">
    <property type="entry name" value="MFS general substrate transporter like domains"/>
    <property type="match status" value="1"/>
</dbReference>
<reference evidence="7" key="1">
    <citation type="submission" date="2019-08" db="EMBL/GenBank/DDBJ databases">
        <authorList>
            <person name="Kucharzyk K."/>
            <person name="Murdoch R.W."/>
            <person name="Higgins S."/>
            <person name="Loffler F."/>
        </authorList>
    </citation>
    <scope>NUCLEOTIDE SEQUENCE</scope>
</reference>
<dbReference type="GO" id="GO:0016020">
    <property type="term" value="C:membrane"/>
    <property type="evidence" value="ECO:0007669"/>
    <property type="project" value="UniProtKB-SubCell"/>
</dbReference>
<keyword evidence="3 6" id="KW-0812">Transmembrane</keyword>
<feature type="transmembrane region" description="Helical" evidence="6">
    <location>
        <begin position="378"/>
        <end position="396"/>
    </location>
</feature>
<evidence type="ECO:0000256" key="2">
    <source>
        <dbReference type="ARBA" id="ARBA00022448"/>
    </source>
</evidence>
<dbReference type="SUPFAM" id="SSF103473">
    <property type="entry name" value="MFS general substrate transporter"/>
    <property type="match status" value="1"/>
</dbReference>
<feature type="transmembrane region" description="Helical" evidence="6">
    <location>
        <begin position="284"/>
        <end position="304"/>
    </location>
</feature>
<proteinExistence type="predicted"/>
<dbReference type="EMBL" id="VSSQ01018750">
    <property type="protein sequence ID" value="MPM62214.1"/>
    <property type="molecule type" value="Genomic_DNA"/>
</dbReference>
<gene>
    <name evidence="7" type="ORF">SDC9_109080</name>
</gene>
<comment type="caution">
    <text evidence="7">The sequence shown here is derived from an EMBL/GenBank/DDBJ whole genome shotgun (WGS) entry which is preliminary data.</text>
</comment>
<accession>A0A645BKA2</accession>
<evidence type="ECO:0000256" key="4">
    <source>
        <dbReference type="ARBA" id="ARBA00022989"/>
    </source>
</evidence>
<evidence type="ECO:0000256" key="5">
    <source>
        <dbReference type="ARBA" id="ARBA00023136"/>
    </source>
</evidence>
<feature type="transmembrane region" description="Helical" evidence="6">
    <location>
        <begin position="154"/>
        <end position="173"/>
    </location>
</feature>
<evidence type="ECO:0000256" key="6">
    <source>
        <dbReference type="SAM" id="Phobius"/>
    </source>
</evidence>
<keyword evidence="4 6" id="KW-1133">Transmembrane helix</keyword>
<evidence type="ECO:0000256" key="3">
    <source>
        <dbReference type="ARBA" id="ARBA00022692"/>
    </source>
</evidence>
<keyword evidence="2" id="KW-0813">Transport</keyword>
<name>A0A645BKA2_9ZZZZ</name>
<evidence type="ECO:0008006" key="8">
    <source>
        <dbReference type="Google" id="ProtNLM"/>
    </source>
</evidence>
<dbReference type="InterPro" id="IPR004752">
    <property type="entry name" value="AmpG_permease/AT-1"/>
</dbReference>
<comment type="subcellular location">
    <subcellularLocation>
        <location evidence="1">Membrane</location>
        <topology evidence="1">Multi-pass membrane protein</topology>
    </subcellularLocation>
</comment>